<dbReference type="SUPFAM" id="SSF48576">
    <property type="entry name" value="Terpenoid synthases"/>
    <property type="match status" value="1"/>
</dbReference>
<dbReference type="InterPro" id="IPR008949">
    <property type="entry name" value="Isoprenoid_synthase_dom_sf"/>
</dbReference>
<dbReference type="NCBIfam" id="TIGR03464">
    <property type="entry name" value="HpnC"/>
    <property type="match status" value="1"/>
</dbReference>
<dbReference type="SFLD" id="SFLDG01018">
    <property type="entry name" value="Squalene/Phytoene_Synthase_Lik"/>
    <property type="match status" value="1"/>
</dbReference>
<gene>
    <name evidence="1" type="ORF">SACS_1309</name>
</gene>
<dbReference type="InterPro" id="IPR002060">
    <property type="entry name" value="Squ/phyt_synthse"/>
</dbReference>
<protein>
    <submittedName>
        <fullName evidence="1">Phytoene synthase</fullName>
        <ecNumber evidence="1">2.5.1.32</ecNumber>
    </submittedName>
</protein>
<accession>A0A7U7G6I8</accession>
<dbReference type="InterPro" id="IPR044843">
    <property type="entry name" value="Trans_IPPS_bact-type"/>
</dbReference>
<comment type="caution">
    <text evidence="1">The sequence shown here is derived from an EMBL/GenBank/DDBJ whole genome shotgun (WGS) entry which is preliminary data.</text>
</comment>
<evidence type="ECO:0000313" key="2">
    <source>
        <dbReference type="Proteomes" id="UP000027590"/>
    </source>
</evidence>
<dbReference type="Gene3D" id="1.10.600.10">
    <property type="entry name" value="Farnesyl Diphosphate Synthase"/>
    <property type="match status" value="1"/>
</dbReference>
<dbReference type="Pfam" id="PF00494">
    <property type="entry name" value="SQS_PSY"/>
    <property type="match status" value="1"/>
</dbReference>
<dbReference type="SFLD" id="SFLDG01212">
    <property type="entry name" value="Phytoene_synthase_like"/>
    <property type="match status" value="1"/>
</dbReference>
<dbReference type="AlphaFoldDB" id="A0A7U7G6I8"/>
<dbReference type="EMBL" id="CBLY010000006">
    <property type="protein sequence ID" value="CDG34047.1"/>
    <property type="molecule type" value="Genomic_DNA"/>
</dbReference>
<dbReference type="RefSeq" id="WP_227449636.1">
    <property type="nucleotide sequence ID" value="NZ_CBLY010000006.1"/>
</dbReference>
<keyword evidence="1" id="KW-0808">Transferase</keyword>
<dbReference type="SFLD" id="SFLDS00005">
    <property type="entry name" value="Isoprenoid_Synthase_Type_I"/>
    <property type="match status" value="1"/>
</dbReference>
<evidence type="ECO:0000313" key="1">
    <source>
        <dbReference type="EMBL" id="CDG34047.1"/>
    </source>
</evidence>
<sequence>MMPQSGGAMAQEDAHIWGKQDVSSSKGMKDENFPVGSFLISPGHRPAVHAYYRFARVADDMVDNTRLSPAQKVVRLKALREVLHGERKPPPGRADAWSAVILRTVLQERNLPLELGSDLITAFIMDAEKTRYEHWSELLHYCRYSANPVGRFLLMLHGEGEETFGPSDALCTALQIVNHMQDVSSDLKQLNRCYVPLPWLQEENVRLKDLILARSKPGVRRVFDRMLAHVDALNEEAARLPALVKDRRMRLEAAVIVALCRRLTERLHRQDPIAERVALTKSDGLRALGWAMRYLR</sequence>
<reference evidence="1 2" key="2">
    <citation type="journal article" date="2014" name="PLoS ONE">
        <title>Evolution of mitochondria reconstructed from the energy metabolism of living bacteria.</title>
        <authorList>
            <person name="Degli Esposti M."/>
            <person name="Chouaia B."/>
            <person name="Comandatore F."/>
            <person name="Crotti E."/>
            <person name="Sassera D."/>
            <person name="Lievens P.M."/>
            <person name="Daffonchio D."/>
            <person name="Bandi C."/>
        </authorList>
    </citation>
    <scope>NUCLEOTIDE SEQUENCE [LARGE SCALE GENOMIC DNA]</scope>
    <source>
        <strain evidence="2">AM169</strain>
    </source>
</reference>
<dbReference type="PANTHER" id="PTHR31480">
    <property type="entry name" value="BIFUNCTIONAL LYCOPENE CYCLASE/PHYTOENE SYNTHASE"/>
    <property type="match status" value="1"/>
</dbReference>
<dbReference type="EC" id="2.5.1.32" evidence="1"/>
<proteinExistence type="predicted"/>
<reference evidence="1 2" key="1">
    <citation type="journal article" date="2014" name="Genome Biol. Evol.">
        <title>Acetic acid bacteria genomes reveal functional traits for adaptation to life in insect guts.</title>
        <authorList>
            <person name="Chouaia B."/>
            <person name="Gaiarsa S."/>
            <person name="Crotti E."/>
            <person name="Comandatore F."/>
            <person name="Degli Esposti M."/>
            <person name="Ricci I."/>
            <person name="Alma A."/>
            <person name="Favia G."/>
            <person name="Bandi C."/>
            <person name="Daffonchio D."/>
        </authorList>
    </citation>
    <scope>NUCLEOTIDE SEQUENCE [LARGE SCALE GENOMIC DNA]</scope>
    <source>
        <strain evidence="2">AM169</strain>
    </source>
</reference>
<dbReference type="GO" id="GO:0004311">
    <property type="term" value="F:geranylgeranyl diphosphate synthase activity"/>
    <property type="evidence" value="ECO:0007669"/>
    <property type="project" value="InterPro"/>
</dbReference>
<dbReference type="Proteomes" id="UP000027590">
    <property type="component" value="Unassembled WGS sequence"/>
</dbReference>
<name>A0A7U7G6I8_9PROT</name>
<dbReference type="InterPro" id="IPR017827">
    <property type="entry name" value="HSQ_synthase_HpnC"/>
</dbReference>
<organism evidence="1 2">
    <name type="scientific">Parasaccharibacter apium</name>
    <dbReference type="NCBI Taxonomy" id="1510841"/>
    <lineage>
        <taxon>Bacteria</taxon>
        <taxon>Pseudomonadati</taxon>
        <taxon>Pseudomonadota</taxon>
        <taxon>Alphaproteobacteria</taxon>
        <taxon>Acetobacterales</taxon>
        <taxon>Acetobacteraceae</taxon>
        <taxon>Parasaccharibacter</taxon>
    </lineage>
</organism>